<dbReference type="InterPro" id="IPR000326">
    <property type="entry name" value="PAP2/HPO"/>
</dbReference>
<feature type="transmembrane region" description="Helical" evidence="1">
    <location>
        <begin position="107"/>
        <end position="126"/>
    </location>
</feature>
<dbReference type="CDD" id="cd03395">
    <property type="entry name" value="PAP2_like_4"/>
    <property type="match status" value="1"/>
</dbReference>
<dbReference type="SMART" id="SM00014">
    <property type="entry name" value="acidPPc"/>
    <property type="match status" value="1"/>
</dbReference>
<keyword evidence="1" id="KW-0472">Membrane</keyword>
<keyword evidence="1" id="KW-1133">Transmembrane helix</keyword>
<dbReference type="RefSeq" id="WP_073164444.1">
    <property type="nucleotide sequence ID" value="NZ_FQZE01000002.1"/>
</dbReference>
<dbReference type="Proteomes" id="UP000184050">
    <property type="component" value="Unassembled WGS sequence"/>
</dbReference>
<dbReference type="PANTHER" id="PTHR14969">
    <property type="entry name" value="SPHINGOSINE-1-PHOSPHATE PHOSPHOHYDROLASE"/>
    <property type="match status" value="1"/>
</dbReference>
<dbReference type="EMBL" id="FQZE01000002">
    <property type="protein sequence ID" value="SHI41449.1"/>
    <property type="molecule type" value="Genomic_DNA"/>
</dbReference>
<feature type="transmembrane region" description="Helical" evidence="1">
    <location>
        <begin position="164"/>
        <end position="187"/>
    </location>
</feature>
<dbReference type="PANTHER" id="PTHR14969:SF13">
    <property type="entry name" value="AT30094P"/>
    <property type="match status" value="1"/>
</dbReference>
<evidence type="ECO:0000313" key="3">
    <source>
        <dbReference type="EMBL" id="SHI41449.1"/>
    </source>
</evidence>
<dbReference type="STRING" id="1168035.SAMN05444280_10225"/>
<dbReference type="Pfam" id="PF01569">
    <property type="entry name" value="PAP2"/>
    <property type="match status" value="1"/>
</dbReference>
<dbReference type="SUPFAM" id="SSF48317">
    <property type="entry name" value="Acid phosphatase/Vanadium-dependent haloperoxidase"/>
    <property type="match status" value="1"/>
</dbReference>
<feature type="transmembrane region" description="Helical" evidence="1">
    <location>
        <begin position="207"/>
        <end position="227"/>
    </location>
</feature>
<feature type="transmembrane region" description="Helical" evidence="1">
    <location>
        <begin position="58"/>
        <end position="79"/>
    </location>
</feature>
<dbReference type="InterPro" id="IPR036938">
    <property type="entry name" value="PAP2/HPO_sf"/>
</dbReference>
<evidence type="ECO:0000256" key="1">
    <source>
        <dbReference type="SAM" id="Phobius"/>
    </source>
</evidence>
<sequence>MEFLQKILELDSEFFLFLNSFHNNFWDTVMLMVTRKETWFPFYLVILFYVFKNFKSKWWLVVLFLALTILLSDQLSVLVKETVQRLRPVHNPDIQHMVHNVLRKGGLYGFVSSHAANTFALFVFITRIFRNRGFWLLMLFWALLVSYSRIYSGVHYPLDIVSGAALGWLIGWGTYKLLMFVEIHFFLARNPKIETTNLSARQAGQVFLVFAVLSVTVIIMATLLHRYNFL</sequence>
<feature type="transmembrane region" description="Helical" evidence="1">
    <location>
        <begin position="133"/>
        <end position="152"/>
    </location>
</feature>
<dbReference type="Gene3D" id="1.20.144.10">
    <property type="entry name" value="Phosphatidic acid phosphatase type 2/haloperoxidase"/>
    <property type="match status" value="2"/>
</dbReference>
<feature type="transmembrane region" description="Helical" evidence="1">
    <location>
        <begin position="29"/>
        <end position="51"/>
    </location>
</feature>
<organism evidence="3 4">
    <name type="scientific">Tangfeifania diversioriginum</name>
    <dbReference type="NCBI Taxonomy" id="1168035"/>
    <lineage>
        <taxon>Bacteria</taxon>
        <taxon>Pseudomonadati</taxon>
        <taxon>Bacteroidota</taxon>
        <taxon>Bacteroidia</taxon>
        <taxon>Marinilabiliales</taxon>
        <taxon>Prolixibacteraceae</taxon>
        <taxon>Tangfeifania</taxon>
    </lineage>
</organism>
<feature type="domain" description="Phosphatidic acid phosphatase type 2/haloperoxidase" evidence="2">
    <location>
        <begin position="61"/>
        <end position="175"/>
    </location>
</feature>
<proteinExistence type="predicted"/>
<keyword evidence="4" id="KW-1185">Reference proteome</keyword>
<name>A0A1M6AY59_9BACT</name>
<accession>A0A1M6AY59</accession>
<gene>
    <name evidence="3" type="ORF">SAMN05444280_10225</name>
</gene>
<keyword evidence="1" id="KW-0812">Transmembrane</keyword>
<dbReference type="OrthoDB" id="9789113at2"/>
<protein>
    <submittedName>
        <fullName evidence="3">Undecaprenyl-diphosphatase</fullName>
    </submittedName>
</protein>
<evidence type="ECO:0000313" key="4">
    <source>
        <dbReference type="Proteomes" id="UP000184050"/>
    </source>
</evidence>
<evidence type="ECO:0000259" key="2">
    <source>
        <dbReference type="SMART" id="SM00014"/>
    </source>
</evidence>
<reference evidence="3 4" key="1">
    <citation type="submission" date="2016-11" db="EMBL/GenBank/DDBJ databases">
        <authorList>
            <person name="Jaros S."/>
            <person name="Januszkiewicz K."/>
            <person name="Wedrychowicz H."/>
        </authorList>
    </citation>
    <scope>NUCLEOTIDE SEQUENCE [LARGE SCALE GENOMIC DNA]</scope>
    <source>
        <strain evidence="3 4">DSM 27063</strain>
    </source>
</reference>
<dbReference type="AlphaFoldDB" id="A0A1M6AY59"/>